<proteinExistence type="inferred from homology"/>
<keyword evidence="4" id="KW-0633">Potassium transport</keyword>
<keyword evidence="5 13" id="KW-0812">Transmembrane</keyword>
<feature type="transmembrane region" description="Helical" evidence="13">
    <location>
        <begin position="147"/>
        <end position="180"/>
    </location>
</feature>
<keyword evidence="9" id="KW-0406">Ion transport</keyword>
<accession>A0ABU0E5X0</accession>
<feature type="transmembrane region" description="Helical" evidence="13">
    <location>
        <begin position="9"/>
        <end position="27"/>
    </location>
</feature>
<feature type="transmembrane region" description="Helical" evidence="13">
    <location>
        <begin position="106"/>
        <end position="126"/>
    </location>
</feature>
<keyword evidence="15" id="KW-1185">Reference proteome</keyword>
<evidence type="ECO:0000256" key="3">
    <source>
        <dbReference type="ARBA" id="ARBA00022448"/>
    </source>
</evidence>
<organism evidence="14 15">
    <name type="scientific">Breznakia pachnodae</name>
    <dbReference type="NCBI Taxonomy" id="265178"/>
    <lineage>
        <taxon>Bacteria</taxon>
        <taxon>Bacillati</taxon>
        <taxon>Bacillota</taxon>
        <taxon>Erysipelotrichia</taxon>
        <taxon>Erysipelotrichales</taxon>
        <taxon>Erysipelotrichaceae</taxon>
        <taxon>Breznakia</taxon>
    </lineage>
</organism>
<feature type="transmembrane region" description="Helical" evidence="13">
    <location>
        <begin position="70"/>
        <end position="94"/>
    </location>
</feature>
<gene>
    <name evidence="14" type="ORF">J2S15_003052</name>
</gene>
<evidence type="ECO:0000256" key="13">
    <source>
        <dbReference type="SAM" id="Phobius"/>
    </source>
</evidence>
<comment type="subcellular location">
    <subcellularLocation>
        <location evidence="1">Membrane</location>
        <topology evidence="1">Multi-pass membrane protein</topology>
    </subcellularLocation>
</comment>
<feature type="transmembrane region" description="Helical" evidence="13">
    <location>
        <begin position="39"/>
        <end position="58"/>
    </location>
</feature>
<evidence type="ECO:0000256" key="9">
    <source>
        <dbReference type="ARBA" id="ARBA00023065"/>
    </source>
</evidence>
<dbReference type="EMBL" id="JAUSUR010000006">
    <property type="protein sequence ID" value="MDQ0362298.1"/>
    <property type="molecule type" value="Genomic_DNA"/>
</dbReference>
<comment type="similarity">
    <text evidence="2">Belongs to the TMEM175 family.</text>
</comment>
<protein>
    <submittedName>
        <fullName evidence="14">Membrane protein</fullName>
    </submittedName>
</protein>
<evidence type="ECO:0000256" key="2">
    <source>
        <dbReference type="ARBA" id="ARBA00006920"/>
    </source>
</evidence>
<dbReference type="InterPro" id="IPR010617">
    <property type="entry name" value="TMEM175-like"/>
</dbReference>
<evidence type="ECO:0000256" key="5">
    <source>
        <dbReference type="ARBA" id="ARBA00022692"/>
    </source>
</evidence>
<name>A0ABU0E5X0_9FIRM</name>
<keyword evidence="11" id="KW-0407">Ion channel</keyword>
<sequence length="194" mass="22155">MTKTRLEAFTDAVIAIIMTILILGLEPPKAATFAGLWELRYSFLVYILSFVSLAIYWNNHHHLFQIAKVINGRVLWANFLFIFFLSLIPFVTQWVDGNLFELAPEVTYGVVLMMADISYAILLHELKKANGPDSKIARAHDGYMKLRLTLSINTVGIVIGIFAPISILIFYIIGLIPWIIPEKRIEKIFNEEQE</sequence>
<dbReference type="Pfam" id="PF06736">
    <property type="entry name" value="TMEM175"/>
    <property type="match status" value="1"/>
</dbReference>
<evidence type="ECO:0000313" key="15">
    <source>
        <dbReference type="Proteomes" id="UP001230220"/>
    </source>
</evidence>
<evidence type="ECO:0000256" key="8">
    <source>
        <dbReference type="ARBA" id="ARBA00022989"/>
    </source>
</evidence>
<evidence type="ECO:0000256" key="12">
    <source>
        <dbReference type="ARBA" id="ARBA00034430"/>
    </source>
</evidence>
<reference evidence="14 15" key="1">
    <citation type="submission" date="2023-07" db="EMBL/GenBank/DDBJ databases">
        <title>Genomic Encyclopedia of Type Strains, Phase IV (KMG-IV): sequencing the most valuable type-strain genomes for metagenomic binning, comparative biology and taxonomic classification.</title>
        <authorList>
            <person name="Goeker M."/>
        </authorList>
    </citation>
    <scope>NUCLEOTIDE SEQUENCE [LARGE SCALE GENOMIC DNA]</scope>
    <source>
        <strain evidence="14 15">DSM 16784</strain>
    </source>
</reference>
<evidence type="ECO:0000313" key="14">
    <source>
        <dbReference type="EMBL" id="MDQ0362298.1"/>
    </source>
</evidence>
<evidence type="ECO:0000256" key="1">
    <source>
        <dbReference type="ARBA" id="ARBA00004141"/>
    </source>
</evidence>
<evidence type="ECO:0000256" key="11">
    <source>
        <dbReference type="ARBA" id="ARBA00023303"/>
    </source>
</evidence>
<keyword evidence="3" id="KW-0813">Transport</keyword>
<keyword evidence="8 13" id="KW-1133">Transmembrane helix</keyword>
<keyword evidence="10 13" id="KW-0472">Membrane</keyword>
<keyword evidence="7" id="KW-0630">Potassium</keyword>
<comment type="caution">
    <text evidence="14">The sequence shown here is derived from an EMBL/GenBank/DDBJ whole genome shotgun (WGS) entry which is preliminary data.</text>
</comment>
<dbReference type="RefSeq" id="WP_307409786.1">
    <property type="nucleotide sequence ID" value="NZ_JAUSUR010000006.1"/>
</dbReference>
<evidence type="ECO:0000256" key="6">
    <source>
        <dbReference type="ARBA" id="ARBA00022826"/>
    </source>
</evidence>
<evidence type="ECO:0000256" key="4">
    <source>
        <dbReference type="ARBA" id="ARBA00022538"/>
    </source>
</evidence>
<keyword evidence="6" id="KW-0631">Potassium channel</keyword>
<dbReference type="Proteomes" id="UP001230220">
    <property type="component" value="Unassembled WGS sequence"/>
</dbReference>
<evidence type="ECO:0000256" key="7">
    <source>
        <dbReference type="ARBA" id="ARBA00022958"/>
    </source>
</evidence>
<comment type="catalytic activity">
    <reaction evidence="12">
        <text>K(+)(in) = K(+)(out)</text>
        <dbReference type="Rhea" id="RHEA:29463"/>
        <dbReference type="ChEBI" id="CHEBI:29103"/>
    </reaction>
</comment>
<evidence type="ECO:0000256" key="10">
    <source>
        <dbReference type="ARBA" id="ARBA00023136"/>
    </source>
</evidence>